<sequence>MTIPIPEHLRARFELKAHVGRPLSDEDPGGLLRLHGPEAADPTALYARLRATYGQVAPVLLPGDLPVWLVLGYQANLDVARAPYPYSRDSRLWNLADRVPAAWPLGPTVDWEPTCVFTDGRAHARTRAAVTDSLEDLDRHGIRRYVSRYTKMLVNEFIHTGEADLVGQYAERLPMFVMTRLLGMDEADGPRLADAARDLMTGSDTAAASNNVIKTALVRLVNAKKARPGNDLASWLGTHESGLSDDEVLGHLRLMLIAAYETTANLIANTLHMILTDRRFRASLSGGHMTLSDALEGMLWDELPISVVPGRWANADTTLDGWRIEAGDMLLLGPGAANTDPEIRPDLSEPVHGNRSHLAFSAGPHRCPGEDIGRAIADTGIDTLLTLLPDMRLAVSQDEVRWDYVLLSKRLSKLPVRFQPRPPLALRSGSLPARDLPAATGCPFTGAAANTAP</sequence>
<organism evidence="2 3">
    <name type="scientific">Streptomyces ochraceiscleroticus</name>
    <dbReference type="NCBI Taxonomy" id="47761"/>
    <lineage>
        <taxon>Bacteria</taxon>
        <taxon>Bacillati</taxon>
        <taxon>Actinomycetota</taxon>
        <taxon>Actinomycetes</taxon>
        <taxon>Kitasatosporales</taxon>
        <taxon>Streptomycetaceae</taxon>
        <taxon>Streptomyces</taxon>
    </lineage>
</organism>
<accession>A0ABW1MEF0</accession>
<dbReference type="RefSeq" id="WP_051862755.1">
    <property type="nucleotide sequence ID" value="NZ_JBHSPX010000002.1"/>
</dbReference>
<dbReference type="InterPro" id="IPR002397">
    <property type="entry name" value="Cyt_P450_B"/>
</dbReference>
<proteinExistence type="inferred from homology"/>
<dbReference type="PANTHER" id="PTHR46696:SF1">
    <property type="entry name" value="CYTOCHROME P450 YJIB-RELATED"/>
    <property type="match status" value="1"/>
</dbReference>
<dbReference type="SUPFAM" id="SSF48264">
    <property type="entry name" value="Cytochrome P450"/>
    <property type="match status" value="1"/>
</dbReference>
<comment type="caution">
    <text evidence="2">The sequence shown here is derived from an EMBL/GenBank/DDBJ whole genome shotgun (WGS) entry which is preliminary data.</text>
</comment>
<dbReference type="InterPro" id="IPR017972">
    <property type="entry name" value="Cyt_P450_CS"/>
</dbReference>
<evidence type="ECO:0000313" key="2">
    <source>
        <dbReference type="EMBL" id="MFC6061784.1"/>
    </source>
</evidence>
<protein>
    <submittedName>
        <fullName evidence="2">Cytochrome P450</fullName>
    </submittedName>
</protein>
<gene>
    <name evidence="2" type="ORF">ACFP4F_04400</name>
</gene>
<dbReference type="InterPro" id="IPR036396">
    <property type="entry name" value="Cyt_P450_sf"/>
</dbReference>
<evidence type="ECO:0000313" key="3">
    <source>
        <dbReference type="Proteomes" id="UP001596139"/>
    </source>
</evidence>
<dbReference type="Proteomes" id="UP001596139">
    <property type="component" value="Unassembled WGS sequence"/>
</dbReference>
<dbReference type="EMBL" id="JBHSPX010000002">
    <property type="protein sequence ID" value="MFC6061784.1"/>
    <property type="molecule type" value="Genomic_DNA"/>
</dbReference>
<reference evidence="3" key="1">
    <citation type="journal article" date="2019" name="Int. J. Syst. Evol. Microbiol.">
        <title>The Global Catalogue of Microorganisms (GCM) 10K type strain sequencing project: providing services to taxonomists for standard genome sequencing and annotation.</title>
        <authorList>
            <consortium name="The Broad Institute Genomics Platform"/>
            <consortium name="The Broad Institute Genome Sequencing Center for Infectious Disease"/>
            <person name="Wu L."/>
            <person name="Ma J."/>
        </authorList>
    </citation>
    <scope>NUCLEOTIDE SEQUENCE [LARGE SCALE GENOMIC DNA]</scope>
    <source>
        <strain evidence="3">CGMCC 1.15180</strain>
    </source>
</reference>
<keyword evidence="3" id="KW-1185">Reference proteome</keyword>
<dbReference type="PRINTS" id="PR00359">
    <property type="entry name" value="BP450"/>
</dbReference>
<dbReference type="PANTHER" id="PTHR46696">
    <property type="entry name" value="P450, PUTATIVE (EUROFUNG)-RELATED"/>
    <property type="match status" value="1"/>
</dbReference>
<dbReference type="PROSITE" id="PS00086">
    <property type="entry name" value="CYTOCHROME_P450"/>
    <property type="match status" value="1"/>
</dbReference>
<evidence type="ECO:0000256" key="1">
    <source>
        <dbReference type="ARBA" id="ARBA00010617"/>
    </source>
</evidence>
<name>A0ABW1MEF0_9ACTN</name>
<comment type="similarity">
    <text evidence="1">Belongs to the cytochrome P450 family.</text>
</comment>
<dbReference type="Gene3D" id="1.10.630.10">
    <property type="entry name" value="Cytochrome P450"/>
    <property type="match status" value="1"/>
</dbReference>